<evidence type="ECO:0000313" key="6">
    <source>
        <dbReference type="Proteomes" id="UP000007718"/>
    </source>
</evidence>
<feature type="signal peptide" evidence="4">
    <location>
        <begin position="1"/>
        <end position="24"/>
    </location>
</feature>
<dbReference type="KEGG" id="dpt:Deipr_1323"/>
<dbReference type="eggNOG" id="COG0845">
    <property type="taxonomic scope" value="Bacteria"/>
</dbReference>
<feature type="region of interest" description="Disordered" evidence="3">
    <location>
        <begin position="25"/>
        <end position="44"/>
    </location>
</feature>
<dbReference type="PROSITE" id="PS51257">
    <property type="entry name" value="PROKAR_LIPOPROTEIN"/>
    <property type="match status" value="1"/>
</dbReference>
<comment type="similarity">
    <text evidence="1">Belongs to the membrane fusion protein (MFP) (TC 8.A.1) family.</text>
</comment>
<dbReference type="Proteomes" id="UP000007718">
    <property type="component" value="Chromosome"/>
</dbReference>
<evidence type="ECO:0000256" key="2">
    <source>
        <dbReference type="SAM" id="Coils"/>
    </source>
</evidence>
<dbReference type="SUPFAM" id="SSF111369">
    <property type="entry name" value="HlyD-like secretion proteins"/>
    <property type="match status" value="2"/>
</dbReference>
<dbReference type="PANTHER" id="PTHR30469:SF15">
    <property type="entry name" value="HLYD FAMILY OF SECRETION PROTEINS"/>
    <property type="match status" value="1"/>
</dbReference>
<feature type="coiled-coil region" evidence="2">
    <location>
        <begin position="206"/>
        <end position="233"/>
    </location>
</feature>
<dbReference type="STRING" id="693977.Deipr_1323"/>
<dbReference type="PANTHER" id="PTHR30469">
    <property type="entry name" value="MULTIDRUG RESISTANCE PROTEIN MDTA"/>
    <property type="match status" value="1"/>
</dbReference>
<dbReference type="EMBL" id="CP002536">
    <property type="protein sequence ID" value="ADY26472.1"/>
    <property type="molecule type" value="Genomic_DNA"/>
</dbReference>
<evidence type="ECO:0000313" key="5">
    <source>
        <dbReference type="EMBL" id="ADY26472.1"/>
    </source>
</evidence>
<keyword evidence="6" id="KW-1185">Reference proteome</keyword>
<accession>F0RPC9</accession>
<reference evidence="6" key="1">
    <citation type="submission" date="2011-02" db="EMBL/GenBank/DDBJ databases">
        <title>The complete sequence of chromosome of Deinococcus proteolyticus DSM 20540.</title>
        <authorList>
            <consortium name="US DOE Joint Genome Institute (JGI-PGF)"/>
            <person name="Lucas S."/>
            <person name="Copeland A."/>
            <person name="Lapidus A."/>
            <person name="Bruce D."/>
            <person name="Goodwin L."/>
            <person name="Pitluck S."/>
            <person name="Kyrpides N."/>
            <person name="Mavromatis K."/>
            <person name="Pagani I."/>
            <person name="Ivanova N."/>
            <person name="Ovchinnikova G."/>
            <person name="Zeytun A."/>
            <person name="Detter J.C."/>
            <person name="Han C."/>
            <person name="Land M."/>
            <person name="Hauser L."/>
            <person name="Markowitz V."/>
            <person name="Cheng J.-F."/>
            <person name="Hugenholtz P."/>
            <person name="Woyke T."/>
            <person name="Wu D."/>
            <person name="Pukall R."/>
            <person name="Steenblock K."/>
            <person name="Brambilla E."/>
            <person name="Klenk H.-P."/>
            <person name="Eisen J.A."/>
        </authorList>
    </citation>
    <scope>NUCLEOTIDE SEQUENCE [LARGE SCALE GENOMIC DNA]</scope>
    <source>
        <strain evidence="6">ATCC 35074 / DSM 20540 / JCM 6276 / NBRC 101906 / NCIMB 13154 / VKM Ac-1939 / CCM 2703 / MRP</strain>
    </source>
</reference>
<dbReference type="RefSeq" id="WP_013615081.1">
    <property type="nucleotide sequence ID" value="NC_015161.1"/>
</dbReference>
<sequence length="416" mass="42549">MKRLTPFLLLSALLATGLSGCRPAEPEAQPARVDVAAPPPKETSQPVQVLTVQEGTLRTERRVTGTAQASRTSNVAALASGALLSYEVAEGESVAAGAVVARLDDTDAQQAAQNARAQLEQARISYASARRSLSENAGALEAAVTAAQSSLDLAQKELVRAEDASNTPQAALDAARDRVTQARAGLAQAQAGLAANRAGSGNGANLDLLSAQVESAQAAVTQAEARIQRARVTAPFAGVVSSQLVQPGEFAAQGSPVFRLVDTASLRATFSVTPQDAAQLVPGTRMNLGYGGVNYVAVVESGEAIAGEDRQVPLRARIEGGAAIPPGASVQLRYRLELAGGVLVPSRALGVSGSENYVYVAEGDTARRVPVEVLSESDGQVAVSGLQNGARLIYPVPSSLQDGSKVAVQASAGGGK</sequence>
<name>F0RPC9_DEIPM</name>
<keyword evidence="2" id="KW-0175">Coiled coil</keyword>
<dbReference type="InterPro" id="IPR006143">
    <property type="entry name" value="RND_pump_MFP"/>
</dbReference>
<reference evidence="5 6" key="2">
    <citation type="journal article" date="2012" name="Stand. Genomic Sci.">
        <title>Complete genome sequence of the orange-red pigmented, radioresistant Deinococcus proteolyticus type strain (MRP(T)).</title>
        <authorList>
            <person name="Copeland A."/>
            <person name="Zeytun A."/>
            <person name="Yassawong M."/>
            <person name="Nolan M."/>
            <person name="Lucas S."/>
            <person name="Hammon N."/>
            <person name="Deshpande S."/>
            <person name="Cheng J.F."/>
            <person name="Han C."/>
            <person name="Tapia R."/>
            <person name="Goodwin L.A."/>
            <person name="Pitluck S."/>
            <person name="Mavromatis K."/>
            <person name="Liolios K."/>
            <person name="Pagani I."/>
            <person name="Ivanova N."/>
            <person name="Mikhailova N."/>
            <person name="Pati A."/>
            <person name="Chen A."/>
            <person name="Palaniappan K."/>
            <person name="Land M."/>
            <person name="Hauser L."/>
            <person name="Jeffries C.D."/>
            <person name="Brambilla E.M."/>
            <person name="Rohde M."/>
            <person name="Sikorski J."/>
            <person name="Pukall R."/>
            <person name="Goker M."/>
            <person name="Detter J.C."/>
            <person name="Woyke T."/>
            <person name="Bristow J."/>
            <person name="Eisen J.A."/>
            <person name="Markowitz V."/>
            <person name="Hugenholtz P."/>
            <person name="Kyrpides N.C."/>
            <person name="Klenk H.P."/>
            <person name="Lapidus A."/>
        </authorList>
    </citation>
    <scope>NUCLEOTIDE SEQUENCE [LARGE SCALE GENOMIC DNA]</scope>
    <source>
        <strain evidence="6">ATCC 35074 / DSM 20540 / JCM 6276 / NBRC 101906 / NCIMB 13154 / VKM Ac-1939 / CCM 2703 / MRP</strain>
    </source>
</reference>
<dbReference type="NCBIfam" id="TIGR01730">
    <property type="entry name" value="RND_mfp"/>
    <property type="match status" value="1"/>
</dbReference>
<feature type="chain" id="PRO_5003259648" evidence="4">
    <location>
        <begin position="25"/>
        <end position="416"/>
    </location>
</feature>
<evidence type="ECO:0000256" key="3">
    <source>
        <dbReference type="SAM" id="MobiDB-lite"/>
    </source>
</evidence>
<dbReference type="Gene3D" id="2.40.420.20">
    <property type="match status" value="1"/>
</dbReference>
<dbReference type="GO" id="GO:1990281">
    <property type="term" value="C:efflux pump complex"/>
    <property type="evidence" value="ECO:0007669"/>
    <property type="project" value="TreeGrafter"/>
</dbReference>
<feature type="coiled-coil region" evidence="2">
    <location>
        <begin position="112"/>
        <end position="164"/>
    </location>
</feature>
<evidence type="ECO:0000256" key="1">
    <source>
        <dbReference type="ARBA" id="ARBA00009477"/>
    </source>
</evidence>
<organism evidence="5 6">
    <name type="scientific">Deinococcus proteolyticus (strain ATCC 35074 / DSM 20540 / JCM 6276 / NBRC 101906 / NCIMB 13154 / VKM Ac-1939 / CCM 2703 / MRP)</name>
    <dbReference type="NCBI Taxonomy" id="693977"/>
    <lineage>
        <taxon>Bacteria</taxon>
        <taxon>Thermotogati</taxon>
        <taxon>Deinococcota</taxon>
        <taxon>Deinococci</taxon>
        <taxon>Deinococcales</taxon>
        <taxon>Deinococcaceae</taxon>
        <taxon>Deinococcus</taxon>
    </lineage>
</organism>
<dbReference type="GO" id="GO:0015562">
    <property type="term" value="F:efflux transmembrane transporter activity"/>
    <property type="evidence" value="ECO:0007669"/>
    <property type="project" value="TreeGrafter"/>
</dbReference>
<dbReference type="HOGENOM" id="CLU_018816_17_0_0"/>
<dbReference type="Gene3D" id="2.40.50.100">
    <property type="match status" value="2"/>
</dbReference>
<dbReference type="Gene3D" id="1.10.287.470">
    <property type="entry name" value="Helix hairpin bin"/>
    <property type="match status" value="2"/>
</dbReference>
<gene>
    <name evidence="5" type="ordered locus">Deipr_1323</name>
</gene>
<keyword evidence="4" id="KW-0732">Signal</keyword>
<evidence type="ECO:0000256" key="4">
    <source>
        <dbReference type="SAM" id="SignalP"/>
    </source>
</evidence>
<dbReference type="AlphaFoldDB" id="F0RPC9"/>
<dbReference type="Gene3D" id="2.40.30.170">
    <property type="match status" value="1"/>
</dbReference>
<protein>
    <submittedName>
        <fullName evidence="5">Efflux transporter, RND family, MFP subunit</fullName>
    </submittedName>
</protein>
<dbReference type="OrthoDB" id="9806939at2"/>
<proteinExistence type="inferred from homology"/>